<feature type="domain" description="Thioredoxin" evidence="14">
    <location>
        <begin position="15"/>
        <end position="125"/>
    </location>
</feature>
<evidence type="ECO:0000256" key="8">
    <source>
        <dbReference type="ARBA" id="ARBA00022989"/>
    </source>
</evidence>
<keyword evidence="2" id="KW-0813">Transport</keyword>
<dbReference type="GO" id="GO:0005789">
    <property type="term" value="C:endoplasmic reticulum membrane"/>
    <property type="evidence" value="ECO:0007669"/>
    <property type="project" value="UniProtKB-SubCell"/>
</dbReference>
<evidence type="ECO:0000256" key="7">
    <source>
        <dbReference type="ARBA" id="ARBA00022982"/>
    </source>
</evidence>
<keyword evidence="9 13" id="KW-0472">Membrane</keyword>
<dbReference type="InterPro" id="IPR017937">
    <property type="entry name" value="Thioredoxin_CS"/>
</dbReference>
<keyword evidence="7" id="KW-0249">Electron transport</keyword>
<evidence type="ECO:0000256" key="13">
    <source>
        <dbReference type="SAM" id="Phobius"/>
    </source>
</evidence>
<keyword evidence="10" id="KW-1015">Disulfide bond</keyword>
<accession>A0A7J7JK37</accession>
<keyword evidence="4 13" id="KW-0812">Transmembrane</keyword>
<evidence type="ECO:0000313" key="16">
    <source>
        <dbReference type="Proteomes" id="UP000593567"/>
    </source>
</evidence>
<dbReference type="PROSITE" id="PS51352">
    <property type="entry name" value="THIOREDOXIN_2"/>
    <property type="match status" value="1"/>
</dbReference>
<dbReference type="OrthoDB" id="7869097at2759"/>
<dbReference type="InterPro" id="IPR052454">
    <property type="entry name" value="TMX_domain-containing"/>
</dbReference>
<evidence type="ECO:0000256" key="12">
    <source>
        <dbReference type="SAM" id="MobiDB-lite"/>
    </source>
</evidence>
<evidence type="ECO:0000256" key="2">
    <source>
        <dbReference type="ARBA" id="ARBA00022448"/>
    </source>
</evidence>
<feature type="transmembrane region" description="Helical" evidence="13">
    <location>
        <begin position="171"/>
        <end position="195"/>
    </location>
</feature>
<sequence>MVVNADHHVQWKRKLYNTAKLSVIEINGSNSNEIFTGEWMVMFYAHWCPACQSLKPTWESFAKQWSEDLSISVGAVDINKNSDLSGQFLVFQLPTIFHIKDGVVRLYTRARSQDAFVNWVNDASWKTIEPIEWWKNPNSIHMKGVGYFFKFANFIKDIHEQLTETHQMPTWIVYGLFAVVTVAVGLLLGMMLVVICDCVYPPKPPVIVDQRQYSKIEIAKTPIKSPNKRLTKKEKAAAAAAAAPPDESPSENKEEAANTDEDVSEASTKEDNASSAVRKRKPRKD</sequence>
<dbReference type="Gene3D" id="3.40.30.10">
    <property type="entry name" value="Glutaredoxin"/>
    <property type="match status" value="1"/>
</dbReference>
<keyword evidence="11" id="KW-0676">Redox-active center</keyword>
<dbReference type="PROSITE" id="PS00194">
    <property type="entry name" value="THIOREDOXIN_1"/>
    <property type="match status" value="1"/>
</dbReference>
<keyword evidence="5" id="KW-0732">Signal</keyword>
<dbReference type="GO" id="GO:0015036">
    <property type="term" value="F:disulfide oxidoreductase activity"/>
    <property type="evidence" value="ECO:0007669"/>
    <property type="project" value="TreeGrafter"/>
</dbReference>
<evidence type="ECO:0000313" key="15">
    <source>
        <dbReference type="EMBL" id="KAF6026709.1"/>
    </source>
</evidence>
<dbReference type="Proteomes" id="UP000593567">
    <property type="component" value="Unassembled WGS sequence"/>
</dbReference>
<keyword evidence="16" id="KW-1185">Reference proteome</keyword>
<dbReference type="SUPFAM" id="SSF52833">
    <property type="entry name" value="Thioredoxin-like"/>
    <property type="match status" value="1"/>
</dbReference>
<name>A0A7J7JK37_BUGNE</name>
<dbReference type="InterPro" id="IPR036249">
    <property type="entry name" value="Thioredoxin-like_sf"/>
</dbReference>
<gene>
    <name evidence="15" type="ORF">EB796_014981</name>
</gene>
<proteinExistence type="predicted"/>
<dbReference type="AlphaFoldDB" id="A0A7J7JK37"/>
<dbReference type="PANTHER" id="PTHR46107:SF3">
    <property type="entry name" value="THIOREDOXIN DOMAIN-CONTAINING PROTEIN"/>
    <property type="match status" value="1"/>
</dbReference>
<dbReference type="EMBL" id="VXIV02002223">
    <property type="protein sequence ID" value="KAF6026709.1"/>
    <property type="molecule type" value="Genomic_DNA"/>
</dbReference>
<evidence type="ECO:0000256" key="9">
    <source>
        <dbReference type="ARBA" id="ARBA00023136"/>
    </source>
</evidence>
<keyword evidence="6" id="KW-0256">Endoplasmic reticulum</keyword>
<dbReference type="InterPro" id="IPR013766">
    <property type="entry name" value="Thioredoxin_domain"/>
</dbReference>
<dbReference type="PANTHER" id="PTHR46107">
    <property type="entry name" value="DUMPY: SHORTER THAN WILD-TYPE"/>
    <property type="match status" value="1"/>
</dbReference>
<evidence type="ECO:0000256" key="4">
    <source>
        <dbReference type="ARBA" id="ARBA00022692"/>
    </source>
</evidence>
<reference evidence="15" key="1">
    <citation type="submission" date="2020-06" db="EMBL/GenBank/DDBJ databases">
        <title>Draft genome of Bugula neritina, a colonial animal packing powerful symbionts and potential medicines.</title>
        <authorList>
            <person name="Rayko M."/>
        </authorList>
    </citation>
    <scope>NUCLEOTIDE SEQUENCE [LARGE SCALE GENOMIC DNA]</scope>
    <source>
        <strain evidence="15">Kwan_BN1</strain>
    </source>
</reference>
<keyword evidence="8 13" id="KW-1133">Transmembrane helix</keyword>
<dbReference type="Pfam" id="PF00085">
    <property type="entry name" value="Thioredoxin"/>
    <property type="match status" value="1"/>
</dbReference>
<organism evidence="15 16">
    <name type="scientific">Bugula neritina</name>
    <name type="common">Brown bryozoan</name>
    <name type="synonym">Sertularia neritina</name>
    <dbReference type="NCBI Taxonomy" id="10212"/>
    <lineage>
        <taxon>Eukaryota</taxon>
        <taxon>Metazoa</taxon>
        <taxon>Spiralia</taxon>
        <taxon>Lophotrochozoa</taxon>
        <taxon>Bryozoa</taxon>
        <taxon>Gymnolaemata</taxon>
        <taxon>Cheilostomatida</taxon>
        <taxon>Flustrina</taxon>
        <taxon>Buguloidea</taxon>
        <taxon>Bugulidae</taxon>
        <taxon>Bugula</taxon>
    </lineage>
</organism>
<evidence type="ECO:0000256" key="5">
    <source>
        <dbReference type="ARBA" id="ARBA00022729"/>
    </source>
</evidence>
<evidence type="ECO:0000256" key="1">
    <source>
        <dbReference type="ARBA" id="ARBA00004115"/>
    </source>
</evidence>
<comment type="caution">
    <text evidence="15">The sequence shown here is derived from an EMBL/GenBank/DDBJ whole genome shotgun (WGS) entry which is preliminary data.</text>
</comment>
<evidence type="ECO:0000256" key="3">
    <source>
        <dbReference type="ARBA" id="ARBA00022553"/>
    </source>
</evidence>
<comment type="subcellular location">
    <subcellularLocation>
        <location evidence="1">Endoplasmic reticulum membrane</location>
        <topology evidence="1">Single-pass type I membrane protein</topology>
    </subcellularLocation>
</comment>
<keyword evidence="3" id="KW-0597">Phosphoprotein</keyword>
<evidence type="ECO:0000256" key="11">
    <source>
        <dbReference type="ARBA" id="ARBA00023284"/>
    </source>
</evidence>
<protein>
    <recommendedName>
        <fullName evidence="14">Thioredoxin domain-containing protein</fullName>
    </recommendedName>
</protein>
<feature type="region of interest" description="Disordered" evidence="12">
    <location>
        <begin position="225"/>
        <end position="285"/>
    </location>
</feature>
<evidence type="ECO:0000259" key="14">
    <source>
        <dbReference type="PROSITE" id="PS51352"/>
    </source>
</evidence>
<evidence type="ECO:0000256" key="10">
    <source>
        <dbReference type="ARBA" id="ARBA00023157"/>
    </source>
</evidence>
<evidence type="ECO:0000256" key="6">
    <source>
        <dbReference type="ARBA" id="ARBA00022824"/>
    </source>
</evidence>